<evidence type="ECO:0000313" key="1">
    <source>
        <dbReference type="EMBL" id="MWB77687.1"/>
    </source>
</evidence>
<evidence type="ECO:0000313" key="2">
    <source>
        <dbReference type="Proteomes" id="UP000443843"/>
    </source>
</evidence>
<comment type="caution">
    <text evidence="1">The sequence shown here is derived from an EMBL/GenBank/DDBJ whole genome shotgun (WGS) entry which is preliminary data.</text>
</comment>
<evidence type="ECO:0008006" key="3">
    <source>
        <dbReference type="Google" id="ProtNLM"/>
    </source>
</evidence>
<name>A0A844W1R1_9RHOB</name>
<organism evidence="1 2">
    <name type="scientific">Pseudooceanicola pacificus</name>
    <dbReference type="NCBI Taxonomy" id="2676438"/>
    <lineage>
        <taxon>Bacteria</taxon>
        <taxon>Pseudomonadati</taxon>
        <taxon>Pseudomonadota</taxon>
        <taxon>Alphaproteobacteria</taxon>
        <taxon>Rhodobacterales</taxon>
        <taxon>Paracoccaceae</taxon>
        <taxon>Pseudooceanicola</taxon>
    </lineage>
</organism>
<dbReference type="Proteomes" id="UP000443843">
    <property type="component" value="Unassembled WGS sequence"/>
</dbReference>
<gene>
    <name evidence="1" type="ORF">GLS40_06595</name>
</gene>
<proteinExistence type="predicted"/>
<protein>
    <recommendedName>
        <fullName evidence="3">Tetratricopeptide repeat-containing protein</fullName>
    </recommendedName>
</protein>
<reference evidence="1 2" key="1">
    <citation type="submission" date="2019-11" db="EMBL/GenBank/DDBJ databases">
        <title>Pseudooceanicola pacifica sp. nov., isolated from deep-sea sediment of the Pacific Ocean.</title>
        <authorList>
            <person name="Lyu L."/>
        </authorList>
    </citation>
    <scope>NUCLEOTIDE SEQUENCE [LARGE SCALE GENOMIC DNA]</scope>
    <source>
        <strain evidence="1 2">216_PA32_1</strain>
    </source>
</reference>
<sequence length="876" mass="96846">MLALCPAIVPGPLRAQDDPAPLTEDEILDLSDEGLDLAEAGDLDGAYTLIARANAATFKGDYPPLVTHYPNVAFARYYYIRENWSEVQRFAASVASVLDKPETENHPYRIEATILQGVALYETGRTGEAEVLLRGAMADSADTPEIDDLNELAHYFLALAASRNDSADASDLRESFMDRYTEGQLVTPSQFLYLLYVALDKVAVAMEDPTQLLTQSGQIIALADVTEGVSEGYRTFYRAYHARLLYRVGRYEEALPYFEERQAYLEGNDNIALDYAINTIRMANTMSRVKGVEAAAEFLAPMPEKLRSHGRAPGYMIADILTQLGLFAQWQDDTALAQDYYRQGYAEARRTARVTDNRVAAIAELIDRDDPGMADFPLAAELGVIADGDFTLSGRGEDAIRMFLAGDYVGLERMLDAYVTAGKDSSPEFLVNLAIYKAMLGAHDESQEALSAARRKARTTIGSTIPANDPIFDIIDLIAKVWGSSHAPEKAADAIARLKARESTLPPDLLSLYLALAANASYQASQMTGLKAEVQRWMDLQPADRTKPLSLYEEWAFAIMAEVIYTVIGPEEGDAWLNDALLRVDESRGLSLIRDTLLFTRIFNSTAYNGADEAASELGGLAGEIATLVPPYHTIVAGTQFNTANAFAVRGQMDTALRWMQAATDTWRQHPFHRKDTLAFLVAQQANLLMNMGQANLAATLAREAYDMIDPMEARADLSAGVITTYAYALRTRNEDSRAAAAVLQTYVEDPAFMNRLEPKDVIRIHTAYADMLSNFAGLEEVLVQLDLAEAAVPDDGFDWRQDRAQIAMTRAISLYWGERREEAWEDMKRSNDLKSGWRRDVVADGEGETLNTSDVVNRAVWEALIGWDTAQGLPE</sequence>
<accession>A0A844W1R1</accession>
<dbReference type="AlphaFoldDB" id="A0A844W1R1"/>
<keyword evidence="2" id="KW-1185">Reference proteome</keyword>
<dbReference type="RefSeq" id="WP_160381957.1">
    <property type="nucleotide sequence ID" value="NZ_WNXQ01000003.1"/>
</dbReference>
<dbReference type="EMBL" id="WNXQ01000003">
    <property type="protein sequence ID" value="MWB77687.1"/>
    <property type="molecule type" value="Genomic_DNA"/>
</dbReference>